<dbReference type="InterPro" id="IPR057720">
    <property type="entry name" value="RRM_YTH1"/>
</dbReference>
<organism evidence="2 3">
    <name type="scientific">Aspergillus ruber (strain CBS 135680)</name>
    <dbReference type="NCBI Taxonomy" id="1388766"/>
    <lineage>
        <taxon>Eukaryota</taxon>
        <taxon>Fungi</taxon>
        <taxon>Dikarya</taxon>
        <taxon>Ascomycota</taxon>
        <taxon>Pezizomycotina</taxon>
        <taxon>Eurotiomycetes</taxon>
        <taxon>Eurotiomycetidae</taxon>
        <taxon>Eurotiales</taxon>
        <taxon>Aspergillaceae</taxon>
        <taxon>Aspergillus</taxon>
        <taxon>Aspergillus subgen. Aspergillus</taxon>
    </lineage>
</organism>
<dbReference type="Pfam" id="PF25701">
    <property type="entry name" value="RRM_YTH1"/>
    <property type="match status" value="1"/>
</dbReference>
<feature type="domain" description="YTH1-like RRM" evidence="1">
    <location>
        <begin position="1"/>
        <end position="48"/>
    </location>
</feature>
<dbReference type="AlphaFoldDB" id="A0A017SK75"/>
<protein>
    <recommendedName>
        <fullName evidence="1">YTH1-like RRM domain-containing protein</fullName>
    </recommendedName>
</protein>
<dbReference type="EMBL" id="KK088416">
    <property type="protein sequence ID" value="EYE97156.1"/>
    <property type="molecule type" value="Genomic_DNA"/>
</dbReference>
<proteinExistence type="predicted"/>
<dbReference type="Proteomes" id="UP000019804">
    <property type="component" value="Unassembled WGS sequence"/>
</dbReference>
<evidence type="ECO:0000259" key="1">
    <source>
        <dbReference type="Pfam" id="PF25701"/>
    </source>
</evidence>
<dbReference type="HOGENOM" id="CLU_1981202_0_0_1"/>
<gene>
    <name evidence="2" type="ORF">EURHEDRAFT_400914</name>
</gene>
<dbReference type="STRING" id="1388766.A0A017SK75"/>
<dbReference type="RefSeq" id="XP_040640844.1">
    <property type="nucleotide sequence ID" value="XM_040780046.1"/>
</dbReference>
<accession>A0A017SK75</accession>
<sequence length="126" mass="13839">MMDLRDHFSQDATDDIERVFLIHMDNRAFVNYRSAAACAAVLARLHDSIPGCASSVLAPMFCRNCSTGSCMDKYLGQAYLFSGHFTAIRHFCEVLGSVFSSDPSTSFSRTYVPSPSEVVPDTARAV</sequence>
<name>A0A017SK75_ASPRC</name>
<reference evidence="3" key="1">
    <citation type="journal article" date="2014" name="Nat. Commun.">
        <title>Genomic adaptations of the halophilic Dead Sea filamentous fungus Eurotium rubrum.</title>
        <authorList>
            <person name="Kis-Papo T."/>
            <person name="Weig A.R."/>
            <person name="Riley R."/>
            <person name="Persoh D."/>
            <person name="Salamov A."/>
            <person name="Sun H."/>
            <person name="Lipzen A."/>
            <person name="Wasser S.P."/>
            <person name="Rambold G."/>
            <person name="Grigoriev I.V."/>
            <person name="Nevo E."/>
        </authorList>
    </citation>
    <scope>NUCLEOTIDE SEQUENCE [LARGE SCALE GENOMIC DNA]</scope>
    <source>
        <strain evidence="3">CBS 135680</strain>
    </source>
</reference>
<keyword evidence="3" id="KW-1185">Reference proteome</keyword>
<evidence type="ECO:0000313" key="3">
    <source>
        <dbReference type="Proteomes" id="UP000019804"/>
    </source>
</evidence>
<dbReference type="GeneID" id="63695170"/>
<evidence type="ECO:0000313" key="2">
    <source>
        <dbReference type="EMBL" id="EYE97156.1"/>
    </source>
</evidence>